<dbReference type="InterPro" id="IPR013221">
    <property type="entry name" value="Mur_ligase_cen"/>
</dbReference>
<dbReference type="GO" id="GO:0005524">
    <property type="term" value="F:ATP binding"/>
    <property type="evidence" value="ECO:0007669"/>
    <property type="project" value="UniProtKB-KW"/>
</dbReference>
<keyword evidence="2" id="KW-0547">Nucleotide-binding</keyword>
<keyword evidence="3" id="KW-0067">ATP-binding</keyword>
<gene>
    <name evidence="5" type="ORF">K1W69_21430</name>
</gene>
<feature type="domain" description="Mur ligase central" evidence="4">
    <location>
        <begin position="42"/>
        <end position="227"/>
    </location>
</feature>
<dbReference type="Proteomes" id="UP001196509">
    <property type="component" value="Unassembled WGS sequence"/>
</dbReference>
<dbReference type="SUPFAM" id="SSF53623">
    <property type="entry name" value="MurD-like peptide ligases, catalytic domain"/>
    <property type="match status" value="1"/>
</dbReference>
<comment type="caution">
    <text evidence="5">The sequence shown here is derived from an EMBL/GenBank/DDBJ whole genome shotgun (WGS) entry which is preliminary data.</text>
</comment>
<dbReference type="Pfam" id="PF08245">
    <property type="entry name" value="Mur_ligase_M"/>
    <property type="match status" value="1"/>
</dbReference>
<organism evidence="5 6">
    <name type="scientific">Flavimaribacter sediminis</name>
    <dbReference type="NCBI Taxonomy" id="2865987"/>
    <lineage>
        <taxon>Bacteria</taxon>
        <taxon>Pseudomonadati</taxon>
        <taxon>Pseudomonadota</taxon>
        <taxon>Alphaproteobacteria</taxon>
        <taxon>Hyphomicrobiales</taxon>
        <taxon>Rhizobiaceae</taxon>
        <taxon>Flavimaribacter</taxon>
    </lineage>
</organism>
<dbReference type="AlphaFoldDB" id="A0AAE3D1K7"/>
<dbReference type="Gene3D" id="3.40.1190.10">
    <property type="entry name" value="Mur-like, catalytic domain"/>
    <property type="match status" value="1"/>
</dbReference>
<keyword evidence="6" id="KW-1185">Reference proteome</keyword>
<dbReference type="SUPFAM" id="SSF53244">
    <property type="entry name" value="MurD-like peptide ligases, peptide-binding domain"/>
    <property type="match status" value="1"/>
</dbReference>
<dbReference type="PANTHER" id="PTHR43024">
    <property type="entry name" value="UDP-N-ACETYLMURAMOYL-TRIPEPTIDE--D-ALANYL-D-ALANINE LIGASE"/>
    <property type="match status" value="1"/>
</dbReference>
<evidence type="ECO:0000313" key="6">
    <source>
        <dbReference type="Proteomes" id="UP001196509"/>
    </source>
</evidence>
<evidence type="ECO:0000256" key="3">
    <source>
        <dbReference type="ARBA" id="ARBA00022840"/>
    </source>
</evidence>
<dbReference type="Gene3D" id="3.90.190.20">
    <property type="entry name" value="Mur ligase, C-terminal domain"/>
    <property type="match status" value="1"/>
</dbReference>
<sequence length="431" mass="48461">MDIRGDKHGRVRSFVRERRFDFYVWRGSMIRRFGAPEEVVSITGTVGKTSATNMIAAILAKRGKVHLGVDANAPRPVSQKLARLPWRCKYWVQEASGSYPGQLAKSNKFMRATVSVVTTVAGDHIKAFKDLDDVAVEKGSIAARLPKDGLAVLNADDPRVLAIRDRCRCRIVTFGHSEEADIRILDWSDGLPDTLRLTVTDGSETREIRTQFAGSRWLVSIGAAIATTRSLGVPFAEICETLEGFEPYLYRDSIHHLSDGSYIVLDCFKNAMTSFESSMEVVRDSRSPRKIVVVGTLSGYRGDASSKYRKVARQALEVADVVCFYGKQSKHVRKLVAESEGRLHMFDDVFNLNRFIEDTRRPNDLIYVKSTRADHLERLWHDREEPISCWIEYCGRETICHYCDLLRGDRVLGRGLEHSAPADAEDRSGAA</sequence>
<dbReference type="InterPro" id="IPR036565">
    <property type="entry name" value="Mur-like_cat_sf"/>
</dbReference>
<evidence type="ECO:0000259" key="4">
    <source>
        <dbReference type="Pfam" id="PF08245"/>
    </source>
</evidence>
<dbReference type="EMBL" id="JAICBX010000004">
    <property type="protein sequence ID" value="MBW8639770.1"/>
    <property type="molecule type" value="Genomic_DNA"/>
</dbReference>
<protein>
    <recommendedName>
        <fullName evidence="4">Mur ligase central domain-containing protein</fullName>
    </recommendedName>
</protein>
<proteinExistence type="predicted"/>
<reference evidence="5" key="1">
    <citation type="submission" date="2021-08" db="EMBL/GenBank/DDBJ databases">
        <title>Hoeflea bacterium WL0058 sp. nov., isolated from the sediment.</title>
        <authorList>
            <person name="Wang L."/>
            <person name="Zhang D."/>
        </authorList>
    </citation>
    <scope>NUCLEOTIDE SEQUENCE</scope>
    <source>
        <strain evidence="5">WL0058</strain>
    </source>
</reference>
<accession>A0AAE3D1K7</accession>
<evidence type="ECO:0000313" key="5">
    <source>
        <dbReference type="EMBL" id="MBW8639770.1"/>
    </source>
</evidence>
<evidence type="ECO:0000256" key="2">
    <source>
        <dbReference type="ARBA" id="ARBA00022741"/>
    </source>
</evidence>
<name>A0AAE3D1K7_9HYPH</name>
<keyword evidence="1" id="KW-0436">Ligase</keyword>
<dbReference type="PANTHER" id="PTHR43024:SF1">
    <property type="entry name" value="UDP-N-ACETYLMURAMOYL-TRIPEPTIDE--D-ALANYL-D-ALANINE LIGASE"/>
    <property type="match status" value="1"/>
</dbReference>
<dbReference type="InterPro" id="IPR036615">
    <property type="entry name" value="Mur_ligase_C_dom_sf"/>
</dbReference>
<dbReference type="RefSeq" id="WP_220230476.1">
    <property type="nucleotide sequence ID" value="NZ_JAICBX010000004.1"/>
</dbReference>
<evidence type="ECO:0000256" key="1">
    <source>
        <dbReference type="ARBA" id="ARBA00022598"/>
    </source>
</evidence>
<dbReference type="InterPro" id="IPR051046">
    <property type="entry name" value="MurCDEF_CellWall_CoF430Synth"/>
</dbReference>
<dbReference type="GO" id="GO:0016881">
    <property type="term" value="F:acid-amino acid ligase activity"/>
    <property type="evidence" value="ECO:0007669"/>
    <property type="project" value="InterPro"/>
</dbReference>